<evidence type="ECO:0000313" key="2">
    <source>
        <dbReference type="Proteomes" id="UP000516437"/>
    </source>
</evidence>
<accession>A0A6A1W9P7</accession>
<name>A0A6A1W9P7_9ROSI</name>
<dbReference type="AlphaFoldDB" id="A0A6A1W9P7"/>
<comment type="caution">
    <text evidence="1">The sequence shown here is derived from an EMBL/GenBank/DDBJ whole genome shotgun (WGS) entry which is preliminary data.</text>
</comment>
<evidence type="ECO:0000313" key="1">
    <source>
        <dbReference type="EMBL" id="KAB1221989.1"/>
    </source>
</evidence>
<protein>
    <submittedName>
        <fullName evidence="1">Uncharacterized protein</fullName>
    </submittedName>
</protein>
<dbReference type="EMBL" id="RXIC02000020">
    <property type="protein sequence ID" value="KAB1221989.1"/>
    <property type="molecule type" value="Genomic_DNA"/>
</dbReference>
<keyword evidence="2" id="KW-1185">Reference proteome</keyword>
<sequence>MSLDLIQTVGLDVSGPVRYGLNPNPYQRDQQQAYELGNIATPSDHKSAWKKGVRLARYFYNEETKVSPERAPTFNARTRDADEWGSSRWEYVSTSDILDSTTDQVSTPAEIEMAP</sequence>
<dbReference type="Proteomes" id="UP000516437">
    <property type="component" value="Chromosome 2"/>
</dbReference>
<proteinExistence type="predicted"/>
<organism evidence="1 2">
    <name type="scientific">Morella rubra</name>
    <name type="common">Chinese bayberry</name>
    <dbReference type="NCBI Taxonomy" id="262757"/>
    <lineage>
        <taxon>Eukaryota</taxon>
        <taxon>Viridiplantae</taxon>
        <taxon>Streptophyta</taxon>
        <taxon>Embryophyta</taxon>
        <taxon>Tracheophyta</taxon>
        <taxon>Spermatophyta</taxon>
        <taxon>Magnoliopsida</taxon>
        <taxon>eudicotyledons</taxon>
        <taxon>Gunneridae</taxon>
        <taxon>Pentapetalae</taxon>
        <taxon>rosids</taxon>
        <taxon>fabids</taxon>
        <taxon>Fagales</taxon>
        <taxon>Myricaceae</taxon>
        <taxon>Morella</taxon>
    </lineage>
</organism>
<gene>
    <name evidence="1" type="ORF">CJ030_MR2G018481</name>
</gene>
<reference evidence="1 2" key="1">
    <citation type="journal article" date="2019" name="Plant Biotechnol. J.">
        <title>The red bayberry genome and genetic basis of sex determination.</title>
        <authorList>
            <person name="Jia H.M."/>
            <person name="Jia H.J."/>
            <person name="Cai Q.L."/>
            <person name="Wang Y."/>
            <person name="Zhao H.B."/>
            <person name="Yang W.F."/>
            <person name="Wang G.Y."/>
            <person name="Li Y.H."/>
            <person name="Zhan D.L."/>
            <person name="Shen Y.T."/>
            <person name="Niu Q.F."/>
            <person name="Chang L."/>
            <person name="Qiu J."/>
            <person name="Zhao L."/>
            <person name="Xie H.B."/>
            <person name="Fu W.Y."/>
            <person name="Jin J."/>
            <person name="Li X.W."/>
            <person name="Jiao Y."/>
            <person name="Zhou C.C."/>
            <person name="Tu T."/>
            <person name="Chai C.Y."/>
            <person name="Gao J.L."/>
            <person name="Fan L.J."/>
            <person name="van de Weg E."/>
            <person name="Wang J.Y."/>
            <person name="Gao Z.S."/>
        </authorList>
    </citation>
    <scope>NUCLEOTIDE SEQUENCE [LARGE SCALE GENOMIC DNA]</scope>
    <source>
        <tissue evidence="1">Leaves</tissue>
    </source>
</reference>